<dbReference type="PROSITE" id="PS51782">
    <property type="entry name" value="LYSM"/>
    <property type="match status" value="2"/>
</dbReference>
<proteinExistence type="predicted"/>
<dbReference type="PANTHER" id="PTHR33734:SF22">
    <property type="entry name" value="MEMBRANE-BOUND LYTIC MUREIN TRANSGLYCOSYLASE D"/>
    <property type="match status" value="1"/>
</dbReference>
<dbReference type="PATRIC" id="fig|1166018.3.peg.1018"/>
<reference evidence="4 5" key="1">
    <citation type="journal article" date="2012" name="J. Bacteriol.">
        <title>Genome Sequence of Fibrella aestuarina BUZ 2T, a Filamentous Marine Bacterium.</title>
        <authorList>
            <person name="Filippini M."/>
            <person name="Qi W."/>
            <person name="Blom J."/>
            <person name="Goesmann A."/>
            <person name="Smits T.H."/>
            <person name="Bagheri H.C."/>
        </authorList>
    </citation>
    <scope>NUCLEOTIDE SEQUENCE [LARGE SCALE GENOMIC DNA]</scope>
    <source>
        <strain evidence="5">BUZ 2T</strain>
    </source>
</reference>
<gene>
    <name evidence="4" type="ORF">FAES_4068</name>
</gene>
<evidence type="ECO:0000256" key="2">
    <source>
        <dbReference type="SAM" id="SignalP"/>
    </source>
</evidence>
<sequence>MHIPITSRWLLAVPTWLIVSQLADAAPTTDYTHGTTLPFDSIGVERREGRRFVLHRVDQGQTLFAVARRYRTSVEAILAANPDISTGSVRYDQLLHVPMGESVPTKKEQREADKAARKDAKDKARLTTETERTIATDVATQPTAPKPRPRSDAGAGNGTHVVESGQTLYSLAARYGVSMANLRQWNNLGADGIRVGQTLVVSEKAYQAKTGTKAASRKTESAELYTPSTKTKTPDLAPLDTKPLITPEPPLAPGSKPKPKPKPATTETAEAEERTQPTRRAEPVAETRPAPPKTTEPSSDNEPVAATTKAKAGGSVHMQSEVGFADVIEGDNQSSKYLALHRSAPVGTLVQVRNDISNQSLYVKVVGKLPDTGLNDQVLIRLSNRAFEKLSPNGQRFRAEVSYAK</sequence>
<dbReference type="Gene3D" id="3.10.350.10">
    <property type="entry name" value="LysM domain"/>
    <property type="match status" value="2"/>
</dbReference>
<keyword evidence="2" id="KW-0732">Signal</keyword>
<dbReference type="Gene3D" id="2.40.40.10">
    <property type="entry name" value="RlpA-like domain"/>
    <property type="match status" value="1"/>
</dbReference>
<dbReference type="SMART" id="SM00257">
    <property type="entry name" value="LysM"/>
    <property type="match status" value="2"/>
</dbReference>
<feature type="compositionally biased region" description="Basic and acidic residues" evidence="1">
    <location>
        <begin position="271"/>
        <end position="285"/>
    </location>
</feature>
<dbReference type="InterPro" id="IPR036908">
    <property type="entry name" value="RlpA-like_sf"/>
</dbReference>
<accession>I0KD65</accession>
<feature type="chain" id="PRO_5003630499" evidence="2">
    <location>
        <begin position="26"/>
        <end position="405"/>
    </location>
</feature>
<name>I0KD65_9BACT</name>
<dbReference type="AlphaFoldDB" id="I0KD65"/>
<feature type="region of interest" description="Disordered" evidence="1">
    <location>
        <begin position="206"/>
        <end position="316"/>
    </location>
</feature>
<organism evidence="4 5">
    <name type="scientific">Fibrella aestuarina BUZ 2</name>
    <dbReference type="NCBI Taxonomy" id="1166018"/>
    <lineage>
        <taxon>Bacteria</taxon>
        <taxon>Pseudomonadati</taxon>
        <taxon>Bacteroidota</taxon>
        <taxon>Cytophagia</taxon>
        <taxon>Cytophagales</taxon>
        <taxon>Spirosomataceae</taxon>
        <taxon>Fibrella</taxon>
    </lineage>
</organism>
<dbReference type="STRING" id="1166018.FAES_4068"/>
<dbReference type="OrthoDB" id="2149800at2"/>
<dbReference type="HOGENOM" id="CLU_056702_0_0_10"/>
<dbReference type="RefSeq" id="WP_015333167.1">
    <property type="nucleotide sequence ID" value="NC_020054.1"/>
</dbReference>
<evidence type="ECO:0000256" key="1">
    <source>
        <dbReference type="SAM" id="MobiDB-lite"/>
    </source>
</evidence>
<dbReference type="Pfam" id="PF01476">
    <property type="entry name" value="LysM"/>
    <property type="match status" value="2"/>
</dbReference>
<protein>
    <submittedName>
        <fullName evidence="4">Peptidoglycan-binding LysM</fullName>
    </submittedName>
</protein>
<feature type="signal peptide" evidence="2">
    <location>
        <begin position="1"/>
        <end position="25"/>
    </location>
</feature>
<feature type="domain" description="LysM" evidence="3">
    <location>
        <begin position="53"/>
        <end position="97"/>
    </location>
</feature>
<dbReference type="eggNOG" id="COG1388">
    <property type="taxonomic scope" value="Bacteria"/>
</dbReference>
<dbReference type="SUPFAM" id="SSF54106">
    <property type="entry name" value="LysM domain"/>
    <property type="match status" value="2"/>
</dbReference>
<feature type="domain" description="LysM" evidence="3">
    <location>
        <begin position="158"/>
        <end position="201"/>
    </location>
</feature>
<keyword evidence="5" id="KW-1185">Reference proteome</keyword>
<evidence type="ECO:0000259" key="3">
    <source>
        <dbReference type="PROSITE" id="PS51782"/>
    </source>
</evidence>
<evidence type="ECO:0000313" key="5">
    <source>
        <dbReference type="Proteomes" id="UP000011058"/>
    </source>
</evidence>
<evidence type="ECO:0000313" key="4">
    <source>
        <dbReference type="EMBL" id="CCH02068.1"/>
    </source>
</evidence>
<feature type="compositionally biased region" description="Basic and acidic residues" evidence="1">
    <location>
        <begin position="104"/>
        <end position="134"/>
    </location>
</feature>
<dbReference type="KEGG" id="fae:FAES_4068"/>
<dbReference type="GO" id="GO:0008932">
    <property type="term" value="F:lytic endotransglycosylase activity"/>
    <property type="evidence" value="ECO:0007669"/>
    <property type="project" value="TreeGrafter"/>
</dbReference>
<dbReference type="CDD" id="cd00118">
    <property type="entry name" value="LysM"/>
    <property type="match status" value="2"/>
</dbReference>
<dbReference type="PANTHER" id="PTHR33734">
    <property type="entry name" value="LYSM DOMAIN-CONTAINING GPI-ANCHORED PROTEIN 2"/>
    <property type="match status" value="1"/>
</dbReference>
<dbReference type="EMBL" id="HE796683">
    <property type="protein sequence ID" value="CCH02068.1"/>
    <property type="molecule type" value="Genomic_DNA"/>
</dbReference>
<dbReference type="InterPro" id="IPR036779">
    <property type="entry name" value="LysM_dom_sf"/>
</dbReference>
<dbReference type="Proteomes" id="UP000011058">
    <property type="component" value="Chromosome"/>
</dbReference>
<feature type="region of interest" description="Disordered" evidence="1">
    <location>
        <begin position="100"/>
        <end position="160"/>
    </location>
</feature>
<dbReference type="InterPro" id="IPR018392">
    <property type="entry name" value="LysM"/>
</dbReference>